<feature type="transmembrane region" description="Helical" evidence="6">
    <location>
        <begin position="175"/>
        <end position="196"/>
    </location>
</feature>
<dbReference type="EMBL" id="JARMAB010000002">
    <property type="protein sequence ID" value="MED1201659.1"/>
    <property type="molecule type" value="Genomic_DNA"/>
</dbReference>
<feature type="transmembrane region" description="Helical" evidence="6">
    <location>
        <begin position="364"/>
        <end position="388"/>
    </location>
</feature>
<reference evidence="8 9" key="1">
    <citation type="submission" date="2023-03" db="EMBL/GenBank/DDBJ databases">
        <title>Bacillus Genome Sequencing.</title>
        <authorList>
            <person name="Dunlap C."/>
        </authorList>
    </citation>
    <scope>NUCLEOTIDE SEQUENCE [LARGE SCALE GENOMIC DNA]</scope>
    <source>
        <strain evidence="8 9">B-23453</strain>
    </source>
</reference>
<keyword evidence="9" id="KW-1185">Reference proteome</keyword>
<keyword evidence="2" id="KW-0813">Transport</keyword>
<evidence type="ECO:0000259" key="7">
    <source>
        <dbReference type="PROSITE" id="PS50850"/>
    </source>
</evidence>
<evidence type="ECO:0000256" key="6">
    <source>
        <dbReference type="SAM" id="Phobius"/>
    </source>
</evidence>
<evidence type="ECO:0000313" key="9">
    <source>
        <dbReference type="Proteomes" id="UP001341444"/>
    </source>
</evidence>
<comment type="caution">
    <text evidence="8">The sequence shown here is derived from an EMBL/GenBank/DDBJ whole genome shotgun (WGS) entry which is preliminary data.</text>
</comment>
<evidence type="ECO:0000256" key="4">
    <source>
        <dbReference type="ARBA" id="ARBA00022989"/>
    </source>
</evidence>
<dbReference type="PANTHER" id="PTHR43129">
    <property type="entry name" value="FOSMIDOMYCIN RESISTANCE PROTEIN"/>
    <property type="match status" value="1"/>
</dbReference>
<dbReference type="RefSeq" id="WP_066263475.1">
    <property type="nucleotide sequence ID" value="NZ_JARMAB010000002.1"/>
</dbReference>
<feature type="domain" description="Major facilitator superfamily (MFS) profile" evidence="7">
    <location>
        <begin position="21"/>
        <end position="393"/>
    </location>
</feature>
<feature type="transmembrane region" description="Helical" evidence="6">
    <location>
        <begin position="217"/>
        <end position="244"/>
    </location>
</feature>
<dbReference type="Gene3D" id="1.20.1250.20">
    <property type="entry name" value="MFS general substrate transporter like domains"/>
    <property type="match status" value="2"/>
</dbReference>
<name>A0ABU6MBL4_9BACI</name>
<accession>A0ABU6MBL4</accession>
<evidence type="ECO:0000256" key="5">
    <source>
        <dbReference type="ARBA" id="ARBA00023136"/>
    </source>
</evidence>
<gene>
    <name evidence="8" type="ORF">P4T90_00975</name>
</gene>
<organism evidence="8 9">
    <name type="scientific">Heyndrickxia acidicola</name>
    <dbReference type="NCBI Taxonomy" id="209389"/>
    <lineage>
        <taxon>Bacteria</taxon>
        <taxon>Bacillati</taxon>
        <taxon>Bacillota</taxon>
        <taxon>Bacilli</taxon>
        <taxon>Bacillales</taxon>
        <taxon>Bacillaceae</taxon>
        <taxon>Heyndrickxia</taxon>
    </lineage>
</organism>
<feature type="transmembrane region" description="Helical" evidence="6">
    <location>
        <begin position="86"/>
        <end position="103"/>
    </location>
</feature>
<dbReference type="PROSITE" id="PS50850">
    <property type="entry name" value="MFS"/>
    <property type="match status" value="1"/>
</dbReference>
<dbReference type="InterPro" id="IPR011701">
    <property type="entry name" value="MFS"/>
</dbReference>
<sequence>MASDSGTQADSIKLQPINRRAVFTFSGTHFLNDLVTTGIVPALIVLYKHALHLNYTQSTLIVLISYLTSSVSQPFFGVITDRRPRVWLFSAGVFLSITGLALTGIAPSFNWLLVFIALSGLGSGAFHPEASRGTHLASGQKKGTAQAIFQVGGNAGQAFGPLMIPLFLVHTGLHGLIWFLVLAFLSIPLTVQLLRWMGDRVKETALKKKEIPGENHILGVVLLCGVIILRSWCQIGVVVFLPFYLKHLSIGASETLNFIFVGAGAIGTFLGGIWSDRLGMKKLLIVSLFLATPFAFLFPHLHGFLSVLDLLFFGFCVLSSFSVGVVYMQLLLPRNVAVASGLAIGFGVGAGGIGSVLMGSISDAFGVSTVFTILSFLPFIAAIFAVFLPSDRVRLAARVKHK</sequence>
<keyword evidence="3 6" id="KW-0812">Transmembrane</keyword>
<feature type="transmembrane region" description="Helical" evidence="6">
    <location>
        <begin position="283"/>
        <end position="304"/>
    </location>
</feature>
<keyword evidence="4 6" id="KW-1133">Transmembrane helix</keyword>
<evidence type="ECO:0000256" key="1">
    <source>
        <dbReference type="ARBA" id="ARBA00004651"/>
    </source>
</evidence>
<protein>
    <submittedName>
        <fullName evidence="8">MFS transporter</fullName>
    </submittedName>
</protein>
<feature type="transmembrane region" description="Helical" evidence="6">
    <location>
        <begin position="256"/>
        <end position="274"/>
    </location>
</feature>
<comment type="subcellular location">
    <subcellularLocation>
        <location evidence="1">Cell membrane</location>
        <topology evidence="1">Multi-pass membrane protein</topology>
    </subcellularLocation>
</comment>
<dbReference type="Pfam" id="PF07690">
    <property type="entry name" value="MFS_1"/>
    <property type="match status" value="1"/>
</dbReference>
<dbReference type="CDD" id="cd17478">
    <property type="entry name" value="MFS_FsR"/>
    <property type="match status" value="1"/>
</dbReference>
<keyword evidence="5 6" id="KW-0472">Membrane</keyword>
<evidence type="ECO:0000256" key="2">
    <source>
        <dbReference type="ARBA" id="ARBA00022448"/>
    </source>
</evidence>
<dbReference type="SUPFAM" id="SSF103473">
    <property type="entry name" value="MFS general substrate transporter"/>
    <property type="match status" value="1"/>
</dbReference>
<dbReference type="InterPro" id="IPR020846">
    <property type="entry name" value="MFS_dom"/>
</dbReference>
<feature type="transmembrane region" description="Helical" evidence="6">
    <location>
        <begin position="337"/>
        <end position="358"/>
    </location>
</feature>
<dbReference type="Proteomes" id="UP001341444">
    <property type="component" value="Unassembled WGS sequence"/>
</dbReference>
<feature type="transmembrane region" description="Helical" evidence="6">
    <location>
        <begin position="310"/>
        <end position="330"/>
    </location>
</feature>
<dbReference type="PANTHER" id="PTHR43129:SF1">
    <property type="entry name" value="FOSMIDOMYCIN RESISTANCE PROTEIN"/>
    <property type="match status" value="1"/>
</dbReference>
<evidence type="ECO:0000313" key="8">
    <source>
        <dbReference type="EMBL" id="MED1201659.1"/>
    </source>
</evidence>
<feature type="transmembrane region" description="Helical" evidence="6">
    <location>
        <begin position="59"/>
        <end position="79"/>
    </location>
</feature>
<dbReference type="InterPro" id="IPR036259">
    <property type="entry name" value="MFS_trans_sf"/>
</dbReference>
<evidence type="ECO:0000256" key="3">
    <source>
        <dbReference type="ARBA" id="ARBA00022692"/>
    </source>
</evidence>
<feature type="transmembrane region" description="Helical" evidence="6">
    <location>
        <begin position="21"/>
        <end position="47"/>
    </location>
</feature>
<proteinExistence type="predicted"/>